<feature type="region of interest" description="Disordered" evidence="1">
    <location>
        <begin position="157"/>
        <end position="201"/>
    </location>
</feature>
<keyword evidence="2" id="KW-0732">Signal</keyword>
<dbReference type="AlphaFoldDB" id="A0A851HV91"/>
<sequence>MRVVHVFRAALTVLALTVVAGCSTAVTKLETWEGSPSAAAEAATLKAPGAIRVTRVNGRSMTNYLMDDLALDYALLPGENEVVFTYKTIWAKSGVVENGESKVHVIKSEPQVVRFDASASETYRFEFDKPGSRREAEQSMPEFSASIVNAEGEVMARSTDWSSTRQAQAERTPLSDGQASDGQGMSGSAGAGSLERLKATWQTATEQEKKAFLRWAFE</sequence>
<dbReference type="Proteomes" id="UP000536442">
    <property type="component" value="Unassembled WGS sequence"/>
</dbReference>
<evidence type="ECO:0000256" key="2">
    <source>
        <dbReference type="SAM" id="SignalP"/>
    </source>
</evidence>
<reference evidence="3 4" key="1">
    <citation type="submission" date="2020-03" db="EMBL/GenBank/DDBJ databases">
        <title>Metagenomic, metatranscriptomic, and metabolomic analyses revealed the key microbes and metabolic features during the fermentation of ganjang, Korean traditional soy sauce.</title>
        <authorList>
            <person name="Chun B.H."/>
            <person name="Jeon C.O."/>
        </authorList>
    </citation>
    <scope>NUCLEOTIDE SEQUENCE [LARGE SCALE GENOMIC DNA]</scope>
    <source>
        <strain evidence="3 4">KG14</strain>
    </source>
</reference>
<evidence type="ECO:0000313" key="3">
    <source>
        <dbReference type="EMBL" id="NWN92650.1"/>
    </source>
</evidence>
<dbReference type="Pfam" id="PF09829">
    <property type="entry name" value="DUF2057"/>
    <property type="match status" value="1"/>
</dbReference>
<gene>
    <name evidence="3" type="ORF">HLV39_14225</name>
</gene>
<organism evidence="3 4">
    <name type="scientific">Marinobacter adhaerens</name>
    <dbReference type="NCBI Taxonomy" id="1033846"/>
    <lineage>
        <taxon>Bacteria</taxon>
        <taxon>Pseudomonadati</taxon>
        <taxon>Pseudomonadota</taxon>
        <taxon>Gammaproteobacteria</taxon>
        <taxon>Pseudomonadales</taxon>
        <taxon>Marinobacteraceae</taxon>
        <taxon>Marinobacter</taxon>
    </lineage>
</organism>
<accession>A0A851HV91</accession>
<keyword evidence="4" id="KW-1185">Reference proteome</keyword>
<protein>
    <submittedName>
        <fullName evidence="3">DUF2057 family protein</fullName>
    </submittedName>
</protein>
<feature type="chain" id="PRO_5033013487" evidence="2">
    <location>
        <begin position="21"/>
        <end position="218"/>
    </location>
</feature>
<dbReference type="EMBL" id="JABEVQ010000008">
    <property type="protein sequence ID" value="NWN92650.1"/>
    <property type="molecule type" value="Genomic_DNA"/>
</dbReference>
<comment type="caution">
    <text evidence="3">The sequence shown here is derived from an EMBL/GenBank/DDBJ whole genome shotgun (WGS) entry which is preliminary data.</text>
</comment>
<evidence type="ECO:0000313" key="4">
    <source>
        <dbReference type="Proteomes" id="UP000536442"/>
    </source>
</evidence>
<feature type="signal peptide" evidence="2">
    <location>
        <begin position="1"/>
        <end position="20"/>
    </location>
</feature>
<dbReference type="PROSITE" id="PS51257">
    <property type="entry name" value="PROKAR_LIPOPROTEIN"/>
    <property type="match status" value="1"/>
</dbReference>
<proteinExistence type="predicted"/>
<name>A0A851HV91_9GAMM</name>
<dbReference type="InterPro" id="IPR018635">
    <property type="entry name" value="UPF0319"/>
</dbReference>
<feature type="compositionally biased region" description="Polar residues" evidence="1">
    <location>
        <begin position="159"/>
        <end position="169"/>
    </location>
</feature>
<evidence type="ECO:0000256" key="1">
    <source>
        <dbReference type="SAM" id="MobiDB-lite"/>
    </source>
</evidence>